<name>A0A937D7F5_9FLAO</name>
<dbReference type="Proteomes" id="UP000651057">
    <property type="component" value="Unassembled WGS sequence"/>
</dbReference>
<organism evidence="1 2">
    <name type="scientific">Aquimarina mytili</name>
    <dbReference type="NCBI Taxonomy" id="874423"/>
    <lineage>
        <taxon>Bacteria</taxon>
        <taxon>Pseudomonadati</taxon>
        <taxon>Bacteroidota</taxon>
        <taxon>Flavobacteriia</taxon>
        <taxon>Flavobacteriales</taxon>
        <taxon>Flavobacteriaceae</taxon>
        <taxon>Aquimarina</taxon>
    </lineage>
</organism>
<proteinExistence type="predicted"/>
<dbReference type="EMBL" id="JAERQJ010000008">
    <property type="protein sequence ID" value="MBL0685464.1"/>
    <property type="molecule type" value="Genomic_DNA"/>
</dbReference>
<keyword evidence="2" id="KW-1185">Reference proteome</keyword>
<reference evidence="1" key="1">
    <citation type="submission" date="2021-01" db="EMBL/GenBank/DDBJ databases">
        <authorList>
            <person name="Zhong Y.L."/>
        </authorList>
    </citation>
    <scope>NUCLEOTIDE SEQUENCE</scope>
    <source>
        <strain evidence="1">KCTC 23302</strain>
    </source>
</reference>
<evidence type="ECO:0000313" key="2">
    <source>
        <dbReference type="Proteomes" id="UP000651057"/>
    </source>
</evidence>
<sequence length="352" mass="41295">MNTQSLGLNRINTIVFVLALAFSVLGNAQISVGPKHIGKPGKFKKENIEKFKKTKTIFVLSNQYEKEVYEDILKASWTATPFEVVPVSEFKLRDYLKDEYSIATLRGHRVDKTTKSGALVHYLYMYLEVIMYQNEELTQKLAENEGKKEKKLRKIINKHKISFARFELFPKDEFIKIAIKSSNEEIMAATMNDDVFFNYQPGMLKNYLQKTSQLLNDEKIYWMYEDEELPELKNLGSTTLYIPDYTKTKYNAFTMSDKEQDESKSEKLYADYEFTHEFISVKDLNTKILNNEEFYYLRYVRVNSQKFIEIVNSKSGDVIYRNYETGLAYNLKPKHIKELNKAIKKVIKKASK</sequence>
<dbReference type="RefSeq" id="WP_201923584.1">
    <property type="nucleotide sequence ID" value="NZ_BAABAX010000002.1"/>
</dbReference>
<comment type="caution">
    <text evidence="1">The sequence shown here is derived from an EMBL/GenBank/DDBJ whole genome shotgun (WGS) entry which is preliminary data.</text>
</comment>
<accession>A0A937D7F5</accession>
<evidence type="ECO:0000313" key="1">
    <source>
        <dbReference type="EMBL" id="MBL0685464.1"/>
    </source>
</evidence>
<dbReference type="AlphaFoldDB" id="A0A937D7F5"/>
<gene>
    <name evidence="1" type="ORF">JJQ60_18160</name>
</gene>
<protein>
    <submittedName>
        <fullName evidence="1">Uncharacterized protein</fullName>
    </submittedName>
</protein>